<dbReference type="SUPFAM" id="SSF143100">
    <property type="entry name" value="TTHA1013/TTHA0281-like"/>
    <property type="match status" value="1"/>
</dbReference>
<accession>X1PIE8</accession>
<feature type="non-terminal residue" evidence="1">
    <location>
        <position position="34"/>
    </location>
</feature>
<sequence>MKRSYTVVVERDTESTWLVGEVVELPGCYTQAPN</sequence>
<evidence type="ECO:0000313" key="1">
    <source>
        <dbReference type="EMBL" id="GAI42291.1"/>
    </source>
</evidence>
<dbReference type="Gene3D" id="3.30.160.250">
    <property type="match status" value="1"/>
</dbReference>
<gene>
    <name evidence="1" type="ORF">S06H3_44770</name>
</gene>
<reference evidence="1" key="1">
    <citation type="journal article" date="2014" name="Front. Microbiol.">
        <title>High frequency of phylogenetically diverse reductive dehalogenase-homologous genes in deep subseafloor sedimentary metagenomes.</title>
        <authorList>
            <person name="Kawai M."/>
            <person name="Futagami T."/>
            <person name="Toyoda A."/>
            <person name="Takaki Y."/>
            <person name="Nishi S."/>
            <person name="Hori S."/>
            <person name="Arai W."/>
            <person name="Tsubouchi T."/>
            <person name="Morono Y."/>
            <person name="Uchiyama I."/>
            <person name="Ito T."/>
            <person name="Fujiyama A."/>
            <person name="Inagaki F."/>
            <person name="Takami H."/>
        </authorList>
    </citation>
    <scope>NUCLEOTIDE SEQUENCE</scope>
    <source>
        <strain evidence="1">Expedition CK06-06</strain>
    </source>
</reference>
<dbReference type="AlphaFoldDB" id="X1PIE8"/>
<evidence type="ECO:0008006" key="2">
    <source>
        <dbReference type="Google" id="ProtNLM"/>
    </source>
</evidence>
<comment type="caution">
    <text evidence="1">The sequence shown here is derived from an EMBL/GenBank/DDBJ whole genome shotgun (WGS) entry which is preliminary data.</text>
</comment>
<protein>
    <recommendedName>
        <fullName evidence="2">HicB-like antitoxin of toxin-antitoxin system domain-containing protein</fullName>
    </recommendedName>
</protein>
<dbReference type="EMBL" id="BARV01027881">
    <property type="protein sequence ID" value="GAI42291.1"/>
    <property type="molecule type" value="Genomic_DNA"/>
</dbReference>
<name>X1PIE8_9ZZZZ</name>
<dbReference type="InterPro" id="IPR035069">
    <property type="entry name" value="TTHA1013/TTHA0281-like"/>
</dbReference>
<proteinExistence type="predicted"/>
<organism evidence="1">
    <name type="scientific">marine sediment metagenome</name>
    <dbReference type="NCBI Taxonomy" id="412755"/>
    <lineage>
        <taxon>unclassified sequences</taxon>
        <taxon>metagenomes</taxon>
        <taxon>ecological metagenomes</taxon>
    </lineage>
</organism>